<name>A0ABS9DE52_9ALTE</name>
<evidence type="ECO:0000313" key="3">
    <source>
        <dbReference type="Proteomes" id="UP001521137"/>
    </source>
</evidence>
<sequence length="61" mass="6698">MTNSILISVALVLIIEGIGPMLFANKWQRFLHHLSQQPVNQLRATGGVLVTIGIVSLLYLV</sequence>
<keyword evidence="1" id="KW-1133">Transmembrane helix</keyword>
<dbReference type="Proteomes" id="UP001521137">
    <property type="component" value="Unassembled WGS sequence"/>
</dbReference>
<dbReference type="EMBL" id="JAKGAS010000017">
    <property type="protein sequence ID" value="MCF2950317.1"/>
    <property type="molecule type" value="Genomic_DNA"/>
</dbReference>
<reference evidence="2 3" key="1">
    <citation type="submission" date="2022-01" db="EMBL/GenBank/DDBJ databases">
        <title>Paraglaciecola sp. G1-23.</title>
        <authorList>
            <person name="Jin M.S."/>
            <person name="Han D.M."/>
            <person name="Kim H.M."/>
            <person name="Jeon C.O."/>
        </authorList>
    </citation>
    <scope>NUCLEOTIDE SEQUENCE [LARGE SCALE GENOMIC DNA]</scope>
    <source>
        <strain evidence="2 3">G1-23</strain>
    </source>
</reference>
<proteinExistence type="predicted"/>
<comment type="caution">
    <text evidence="2">The sequence shown here is derived from an EMBL/GenBank/DDBJ whole genome shotgun (WGS) entry which is preliminary data.</text>
</comment>
<gene>
    <name evidence="2" type="ORF">L0668_19570</name>
</gene>
<feature type="transmembrane region" description="Helical" evidence="1">
    <location>
        <begin position="40"/>
        <end position="60"/>
    </location>
</feature>
<evidence type="ECO:0000256" key="1">
    <source>
        <dbReference type="SAM" id="Phobius"/>
    </source>
</evidence>
<dbReference type="PANTHER" id="PTHR38602:SF1">
    <property type="entry name" value="INNER MEMBRANE PROTEIN"/>
    <property type="match status" value="1"/>
</dbReference>
<keyword evidence="1" id="KW-0812">Transmembrane</keyword>
<dbReference type="RefSeq" id="WP_235314415.1">
    <property type="nucleotide sequence ID" value="NZ_JAKGAS010000017.1"/>
</dbReference>
<dbReference type="PANTHER" id="PTHR38602">
    <property type="entry name" value="INNER MEMBRANE PROTEIN-RELATED"/>
    <property type="match status" value="1"/>
</dbReference>
<dbReference type="Pfam" id="PF09838">
    <property type="entry name" value="DUF2065"/>
    <property type="match status" value="1"/>
</dbReference>
<organism evidence="2 3">
    <name type="scientific">Paraglaciecola algarum</name>
    <dbReference type="NCBI Taxonomy" id="3050085"/>
    <lineage>
        <taxon>Bacteria</taxon>
        <taxon>Pseudomonadati</taxon>
        <taxon>Pseudomonadota</taxon>
        <taxon>Gammaproteobacteria</taxon>
        <taxon>Alteromonadales</taxon>
        <taxon>Alteromonadaceae</taxon>
        <taxon>Paraglaciecola</taxon>
    </lineage>
</organism>
<keyword evidence="3" id="KW-1185">Reference proteome</keyword>
<keyword evidence="1" id="KW-0472">Membrane</keyword>
<evidence type="ECO:0000313" key="2">
    <source>
        <dbReference type="EMBL" id="MCF2950317.1"/>
    </source>
</evidence>
<dbReference type="InterPro" id="IPR019201">
    <property type="entry name" value="DUF2065"/>
</dbReference>
<accession>A0ABS9DE52</accession>
<protein>
    <submittedName>
        <fullName evidence="2">DUF2065 domain-containing protein</fullName>
    </submittedName>
</protein>